<dbReference type="OrthoDB" id="425637at2"/>
<evidence type="ECO:0000256" key="1">
    <source>
        <dbReference type="SAM" id="MobiDB-lite"/>
    </source>
</evidence>
<dbReference type="InterPro" id="IPR025938">
    <property type="entry name" value="RRXRR_dom"/>
</dbReference>
<sequence>MQFVPVVDSNQRPLMPTTPKRAQRWISSGKATPFFRKGIFCVRLNVEPLSRHLQPVAVGIDPGSKREGYTVKSKAHTYLNQQFHAVDWVKDAEKTSTNARRARRNRKTPYRPNRQNRKRGGIPPSTKARWQLKIRVVKVFAAIFPISSIGIEDVKAIAKKSSPKWNTSFSPLEVGKKWCYSELERIAPVTEFDGYTDTYLTRQKLGLKKSKAKLSNGFNAHCVDAWVLAYLLVGGALSPENMVVMECKPIRIYRRQLHVFNPGPSGYRRPYGGSMSQGLKRGGIVKHPKYGSCYVGGEDAKKSRISLHSLGTGKRLCQNAKPTDCKFLAYNSWRTVKPS</sequence>
<name>A0A2G4EW26_9CYAN</name>
<dbReference type="RefSeq" id="WP_096828469.1">
    <property type="nucleotide sequence ID" value="NZ_NXIB02000165.1"/>
</dbReference>
<dbReference type="Proteomes" id="UP000226442">
    <property type="component" value="Unassembled WGS sequence"/>
</dbReference>
<feature type="domain" description="RRXRR" evidence="2">
    <location>
        <begin position="4"/>
        <end position="156"/>
    </location>
</feature>
<feature type="region of interest" description="Disordered" evidence="1">
    <location>
        <begin position="1"/>
        <end position="23"/>
    </location>
</feature>
<reference evidence="3" key="1">
    <citation type="submission" date="2017-10" db="EMBL/GenBank/DDBJ databases">
        <title>Draft genome sequence of the planktic cyanobacteria Tychonema bourrellyi isolated from alpine lentic freshwater.</title>
        <authorList>
            <person name="Tett A."/>
            <person name="Armanini F."/>
            <person name="Asnicar F."/>
            <person name="Boscaini A."/>
            <person name="Pasolli E."/>
            <person name="Zolfo M."/>
            <person name="Donati C."/>
            <person name="Salmaso N."/>
            <person name="Segata N."/>
        </authorList>
    </citation>
    <scope>NUCLEOTIDE SEQUENCE</scope>
    <source>
        <strain evidence="3">FEM_GT703</strain>
    </source>
</reference>
<dbReference type="AlphaFoldDB" id="A0A2G4EW26"/>
<evidence type="ECO:0000259" key="2">
    <source>
        <dbReference type="Pfam" id="PF14239"/>
    </source>
</evidence>
<comment type="caution">
    <text evidence="3">The sequence shown here is derived from an EMBL/GenBank/DDBJ whole genome shotgun (WGS) entry which is preliminary data.</text>
</comment>
<keyword evidence="4" id="KW-1185">Reference proteome</keyword>
<proteinExistence type="predicted"/>
<organism evidence="3 4">
    <name type="scientific">Tychonema bourrellyi FEM_GT703</name>
    <dbReference type="NCBI Taxonomy" id="2040638"/>
    <lineage>
        <taxon>Bacteria</taxon>
        <taxon>Bacillati</taxon>
        <taxon>Cyanobacteriota</taxon>
        <taxon>Cyanophyceae</taxon>
        <taxon>Oscillatoriophycideae</taxon>
        <taxon>Oscillatoriales</taxon>
        <taxon>Microcoleaceae</taxon>
        <taxon>Tychonema</taxon>
    </lineage>
</organism>
<dbReference type="Pfam" id="PF14239">
    <property type="entry name" value="RRXRR"/>
    <property type="match status" value="1"/>
</dbReference>
<accession>A0A2G4EW26</accession>
<feature type="compositionally biased region" description="Basic residues" evidence="1">
    <location>
        <begin position="100"/>
        <end position="120"/>
    </location>
</feature>
<feature type="region of interest" description="Disordered" evidence="1">
    <location>
        <begin position="94"/>
        <end position="125"/>
    </location>
</feature>
<dbReference type="EMBL" id="NXIB02000165">
    <property type="protein sequence ID" value="PHX53666.1"/>
    <property type="molecule type" value="Genomic_DNA"/>
</dbReference>
<protein>
    <recommendedName>
        <fullName evidence="2">RRXRR domain-containing protein</fullName>
    </recommendedName>
</protein>
<dbReference type="SMR" id="A0A2G4EW26"/>
<gene>
    <name evidence="3" type="ORF">CP500_020280</name>
</gene>
<evidence type="ECO:0000313" key="3">
    <source>
        <dbReference type="EMBL" id="PHX53666.1"/>
    </source>
</evidence>
<evidence type="ECO:0000313" key="4">
    <source>
        <dbReference type="Proteomes" id="UP000226442"/>
    </source>
</evidence>